<dbReference type="Proteomes" id="UP001359485">
    <property type="component" value="Unassembled WGS sequence"/>
</dbReference>
<feature type="compositionally biased region" description="Basic and acidic residues" evidence="1">
    <location>
        <begin position="43"/>
        <end position="64"/>
    </location>
</feature>
<gene>
    <name evidence="2" type="ORF">RUM44_010832</name>
</gene>
<name>A0ABR1ANB7_POLSC</name>
<protein>
    <submittedName>
        <fullName evidence="2">Uncharacterized protein</fullName>
    </submittedName>
</protein>
<feature type="compositionally biased region" description="Polar residues" evidence="1">
    <location>
        <begin position="101"/>
        <end position="116"/>
    </location>
</feature>
<feature type="compositionally biased region" description="Basic and acidic residues" evidence="1">
    <location>
        <begin position="81"/>
        <end position="94"/>
    </location>
</feature>
<proteinExistence type="predicted"/>
<reference evidence="2 3" key="1">
    <citation type="submission" date="2023-09" db="EMBL/GenBank/DDBJ databases">
        <title>Genomes of two closely related lineages of the louse Polyplax serrata with different host specificities.</title>
        <authorList>
            <person name="Martinu J."/>
            <person name="Tarabai H."/>
            <person name="Stefka J."/>
            <person name="Hypsa V."/>
        </authorList>
    </citation>
    <scope>NUCLEOTIDE SEQUENCE [LARGE SCALE GENOMIC DNA]</scope>
    <source>
        <strain evidence="2">98ZLc_SE</strain>
    </source>
</reference>
<evidence type="ECO:0000256" key="1">
    <source>
        <dbReference type="SAM" id="MobiDB-lite"/>
    </source>
</evidence>
<evidence type="ECO:0000313" key="3">
    <source>
        <dbReference type="Proteomes" id="UP001359485"/>
    </source>
</evidence>
<sequence>MPFKAFSFLKEKAQRNGKENFVLLACFCIVLNIVQGFLSKKEDATKQSKNKEEIRDSSPGRSHSEGGQFTAKLNTQGGEVEVGKHVEERKESTPRKKTHWKSQSVSETTKDTTSNFTQNRELWQRRAASQGQIDPPVAQRQSQDLWELRQKQTPDLVMDLPVVGNQKEDLIHNRSSIAEEEMGSEASSPGPESPDMTAAERFAKQNQCTLKKNTKVNLPRSKGNGEIISEKTSTSQVENLSNFLNSDKIIQVKNELELVINPVAHQQRLTPKLPVKFASPANPPVSSVKPPFKPKPQILKKPILPLPVLPTQPPADQKETPNLT</sequence>
<comment type="caution">
    <text evidence="2">The sequence shown here is derived from an EMBL/GenBank/DDBJ whole genome shotgun (WGS) entry which is preliminary data.</text>
</comment>
<accession>A0ABR1ANB7</accession>
<evidence type="ECO:0000313" key="2">
    <source>
        <dbReference type="EMBL" id="KAK6623975.1"/>
    </source>
</evidence>
<feature type="compositionally biased region" description="Polar residues" evidence="1">
    <location>
        <begin position="65"/>
        <end position="76"/>
    </location>
</feature>
<dbReference type="EMBL" id="JAWJWF010000046">
    <property type="protein sequence ID" value="KAK6623975.1"/>
    <property type="molecule type" value="Genomic_DNA"/>
</dbReference>
<organism evidence="2 3">
    <name type="scientific">Polyplax serrata</name>
    <name type="common">Common mouse louse</name>
    <dbReference type="NCBI Taxonomy" id="468196"/>
    <lineage>
        <taxon>Eukaryota</taxon>
        <taxon>Metazoa</taxon>
        <taxon>Ecdysozoa</taxon>
        <taxon>Arthropoda</taxon>
        <taxon>Hexapoda</taxon>
        <taxon>Insecta</taxon>
        <taxon>Pterygota</taxon>
        <taxon>Neoptera</taxon>
        <taxon>Paraneoptera</taxon>
        <taxon>Psocodea</taxon>
        <taxon>Troctomorpha</taxon>
        <taxon>Phthiraptera</taxon>
        <taxon>Anoplura</taxon>
        <taxon>Polyplacidae</taxon>
        <taxon>Polyplax</taxon>
    </lineage>
</organism>
<feature type="compositionally biased region" description="Pro residues" evidence="1">
    <location>
        <begin position="304"/>
        <end position="313"/>
    </location>
</feature>
<keyword evidence="3" id="KW-1185">Reference proteome</keyword>
<feature type="region of interest" description="Disordered" evidence="1">
    <location>
        <begin position="43"/>
        <end position="116"/>
    </location>
</feature>
<feature type="region of interest" description="Disordered" evidence="1">
    <location>
        <begin position="303"/>
        <end position="324"/>
    </location>
</feature>